<gene>
    <name evidence="2" type="ORF">Tco_0877778</name>
</gene>
<reference evidence="2" key="1">
    <citation type="journal article" date="2022" name="Int. J. Mol. Sci.">
        <title>Draft Genome of Tanacetum Coccineum: Genomic Comparison of Closely Related Tanacetum-Family Plants.</title>
        <authorList>
            <person name="Yamashiro T."/>
            <person name="Shiraishi A."/>
            <person name="Nakayama K."/>
            <person name="Satake H."/>
        </authorList>
    </citation>
    <scope>NUCLEOTIDE SEQUENCE</scope>
</reference>
<evidence type="ECO:0000313" key="3">
    <source>
        <dbReference type="Proteomes" id="UP001151760"/>
    </source>
</evidence>
<dbReference type="PANTHER" id="PTHR33067">
    <property type="entry name" value="RNA-DIRECTED DNA POLYMERASE-RELATED"/>
    <property type="match status" value="1"/>
</dbReference>
<evidence type="ECO:0000256" key="1">
    <source>
        <dbReference type="SAM" id="MobiDB-lite"/>
    </source>
</evidence>
<organism evidence="2 3">
    <name type="scientific">Tanacetum coccineum</name>
    <dbReference type="NCBI Taxonomy" id="301880"/>
    <lineage>
        <taxon>Eukaryota</taxon>
        <taxon>Viridiplantae</taxon>
        <taxon>Streptophyta</taxon>
        <taxon>Embryophyta</taxon>
        <taxon>Tracheophyta</taxon>
        <taxon>Spermatophyta</taxon>
        <taxon>Magnoliopsida</taxon>
        <taxon>eudicotyledons</taxon>
        <taxon>Gunneridae</taxon>
        <taxon>Pentapetalae</taxon>
        <taxon>asterids</taxon>
        <taxon>campanulids</taxon>
        <taxon>Asterales</taxon>
        <taxon>Asteraceae</taxon>
        <taxon>Asteroideae</taxon>
        <taxon>Anthemideae</taxon>
        <taxon>Anthemidinae</taxon>
        <taxon>Tanacetum</taxon>
    </lineage>
</organism>
<evidence type="ECO:0000313" key="2">
    <source>
        <dbReference type="EMBL" id="GJT19072.1"/>
    </source>
</evidence>
<dbReference type="PANTHER" id="PTHR33067:SF35">
    <property type="entry name" value="ASPARTIC PEPTIDASE DDI1-TYPE DOMAIN-CONTAINING PROTEIN"/>
    <property type="match status" value="1"/>
</dbReference>
<dbReference type="InterPro" id="IPR021109">
    <property type="entry name" value="Peptidase_aspartic_dom_sf"/>
</dbReference>
<reference evidence="2" key="2">
    <citation type="submission" date="2022-01" db="EMBL/GenBank/DDBJ databases">
        <authorList>
            <person name="Yamashiro T."/>
            <person name="Shiraishi A."/>
            <person name="Satake H."/>
            <person name="Nakayama K."/>
        </authorList>
    </citation>
    <scope>NUCLEOTIDE SEQUENCE</scope>
</reference>
<sequence length="809" mass="92271">MSIQLANRSIKYPIGVCKNLLVKLSKFIFPVDFIVLEMDKDELVLIILGRPFLASTRAVIDVREGKLSLRAEEEEEEDSIKVDAVSFYPGTEPIEPLEWKAQENKLKPSSVEPPKLELKELPEHLEYAFLQENNQLPVVISCALSTAEKARLLKETNMELLQAREDLIKAIQVFLKKYDHIPSKEKYMALLLADEKFLKGINKQVQKKQEEKSIAELLAEEQAATINSLYQNPDLLQSFIYQDDDNDDDDYDEESILSMNTDMFETPSPNAITTSSLIEEPKDSLIMEDEDIDTIPEKELDEENESSAENLVQNPSESEATFDNESECDLLNFDNSPLDVFEDNCVIFSRPLFDSYGDTTSSEYSSDDESILEEDVFSSLPFKFDVESISSDVNLIYDEVLEDIDGTNNLIDFIIDFSPKIDPLLEEFVETNTILSYLDDSLPKLETFSFDIEEKNSHSTTTHFNYSLPIYEKFSFHDDPTEEKNSGSTTTHADISLPNDSVFEKFDDELAHIISPPEYDCYYFDIEPDLGELTRVVVEDIFGEPRVHMPNVLTTLPTLYLDLDFTLSTDFSGSDHVVSFPSGNRNKTFDPGISIEVQSKRFLSLNEFSISFISDPLSPVLETLLPFSSENEDKVFNPGILVSKEEKSPHLLSHRGFKAFKNIHNFLNESPMMIYGGDIPIWDDSPDYEDSRACGNGYQQKDKNEAKTDKTEHGIGKSVEKQSQKPLGWHLEEIYVTWAHLEKKRTRLQTCTKIHQEVLFLECGDGVAGIKRRRRDLSGDGVWILAAASQRSRLKVDLEPSTWRWCQKH</sequence>
<name>A0ABQ5BYI9_9ASTR</name>
<feature type="region of interest" description="Disordered" evidence="1">
    <location>
        <begin position="299"/>
        <end position="322"/>
    </location>
</feature>
<protein>
    <submittedName>
        <fullName evidence="2">Retrovirus-related pol polyprotein from transposon TNT 1-94</fullName>
    </submittedName>
</protein>
<dbReference type="EMBL" id="BQNB010013688">
    <property type="protein sequence ID" value="GJT19072.1"/>
    <property type="molecule type" value="Genomic_DNA"/>
</dbReference>
<proteinExistence type="predicted"/>
<dbReference type="Gene3D" id="2.40.70.10">
    <property type="entry name" value="Acid Proteases"/>
    <property type="match status" value="1"/>
</dbReference>
<feature type="compositionally biased region" description="Polar residues" evidence="1">
    <location>
        <begin position="307"/>
        <end position="319"/>
    </location>
</feature>
<dbReference type="Proteomes" id="UP001151760">
    <property type="component" value="Unassembled WGS sequence"/>
</dbReference>
<comment type="caution">
    <text evidence="2">The sequence shown here is derived from an EMBL/GenBank/DDBJ whole genome shotgun (WGS) entry which is preliminary data.</text>
</comment>
<dbReference type="CDD" id="cd00303">
    <property type="entry name" value="retropepsin_like"/>
    <property type="match status" value="1"/>
</dbReference>
<accession>A0ABQ5BYI9</accession>
<keyword evidence="3" id="KW-1185">Reference proteome</keyword>